<dbReference type="SUPFAM" id="SSF52980">
    <property type="entry name" value="Restriction endonuclease-like"/>
    <property type="match status" value="1"/>
</dbReference>
<evidence type="ECO:0000313" key="9">
    <source>
        <dbReference type="Proteomes" id="UP000199671"/>
    </source>
</evidence>
<proteinExistence type="inferred from homology"/>
<keyword evidence="5" id="KW-0234">DNA repair</keyword>
<accession>A0A1H0A7E1</accession>
<feature type="compositionally biased region" description="Low complexity" evidence="7">
    <location>
        <begin position="24"/>
        <end position="36"/>
    </location>
</feature>
<feature type="compositionally biased region" description="Low complexity" evidence="7">
    <location>
        <begin position="1"/>
        <end position="11"/>
    </location>
</feature>
<evidence type="ECO:0000256" key="6">
    <source>
        <dbReference type="ARBA" id="ARBA00029466"/>
    </source>
</evidence>
<sequence length="168" mass="19040">MTPSSTPTEPEPSAESEPETPRIGGAARAGGSWASSPGVARSMRSNTHRDTRPELAIRHLLHARGLRYRVDMAPWSNKRRRADIVFTRQRLAVFIDGCFWHGCPEHATLPVTNADYWRPKLAKNIERDRETTAMAEAEGWRVLRIWEHVPPEEAVRLIVRALEAGRDK</sequence>
<dbReference type="CDD" id="cd00221">
    <property type="entry name" value="Vsr"/>
    <property type="match status" value="1"/>
</dbReference>
<dbReference type="InterPro" id="IPR004603">
    <property type="entry name" value="DNA_mismatch_endonuc_vsr"/>
</dbReference>
<organism evidence="8 9">
    <name type="scientific">Actinomyces ruminicola</name>
    <dbReference type="NCBI Taxonomy" id="332524"/>
    <lineage>
        <taxon>Bacteria</taxon>
        <taxon>Bacillati</taxon>
        <taxon>Actinomycetota</taxon>
        <taxon>Actinomycetes</taxon>
        <taxon>Actinomycetales</taxon>
        <taxon>Actinomycetaceae</taxon>
        <taxon>Actinomyces</taxon>
    </lineage>
</organism>
<dbReference type="NCBIfam" id="TIGR00632">
    <property type="entry name" value="vsr"/>
    <property type="match status" value="1"/>
</dbReference>
<evidence type="ECO:0000256" key="1">
    <source>
        <dbReference type="ARBA" id="ARBA00022722"/>
    </source>
</evidence>
<dbReference type="GO" id="GO:0004519">
    <property type="term" value="F:endonuclease activity"/>
    <property type="evidence" value="ECO:0007669"/>
    <property type="project" value="UniProtKB-KW"/>
</dbReference>
<keyword evidence="4" id="KW-0378">Hydrolase</keyword>
<protein>
    <submittedName>
        <fullName evidence="8">T/G mismatch-specific endonuclease</fullName>
    </submittedName>
</protein>
<dbReference type="Gene3D" id="3.40.960.10">
    <property type="entry name" value="VSR Endonuclease"/>
    <property type="match status" value="1"/>
</dbReference>
<evidence type="ECO:0000256" key="3">
    <source>
        <dbReference type="ARBA" id="ARBA00022763"/>
    </source>
</evidence>
<keyword evidence="2 8" id="KW-0255">Endonuclease</keyword>
<dbReference type="GO" id="GO:0016787">
    <property type="term" value="F:hydrolase activity"/>
    <property type="evidence" value="ECO:0007669"/>
    <property type="project" value="UniProtKB-KW"/>
</dbReference>
<dbReference type="InterPro" id="IPR011335">
    <property type="entry name" value="Restrct_endonuc-II-like"/>
</dbReference>
<keyword evidence="3" id="KW-0227">DNA damage</keyword>
<comment type="similarity">
    <text evidence="6">Belongs to the Vsr family.</text>
</comment>
<evidence type="ECO:0000256" key="2">
    <source>
        <dbReference type="ARBA" id="ARBA00022759"/>
    </source>
</evidence>
<dbReference type="GO" id="GO:0006298">
    <property type="term" value="P:mismatch repair"/>
    <property type="evidence" value="ECO:0007669"/>
    <property type="project" value="InterPro"/>
</dbReference>
<dbReference type="AlphaFoldDB" id="A0A1H0A7E1"/>
<reference evidence="8 9" key="1">
    <citation type="submission" date="2016-10" db="EMBL/GenBank/DDBJ databases">
        <authorList>
            <person name="de Groot N.N."/>
        </authorList>
    </citation>
    <scope>NUCLEOTIDE SEQUENCE [LARGE SCALE GENOMIC DNA]</scope>
    <source>
        <strain evidence="8 9">KPR-7B</strain>
    </source>
</reference>
<evidence type="ECO:0000313" key="8">
    <source>
        <dbReference type="EMBL" id="SDN29538.1"/>
    </source>
</evidence>
<feature type="region of interest" description="Disordered" evidence="7">
    <location>
        <begin position="1"/>
        <end position="52"/>
    </location>
</feature>
<dbReference type="Pfam" id="PF03852">
    <property type="entry name" value="Vsr"/>
    <property type="match status" value="1"/>
</dbReference>
<gene>
    <name evidence="8" type="ORF">SAMN04487766_12231</name>
</gene>
<name>A0A1H0A7E1_9ACTO</name>
<evidence type="ECO:0000256" key="4">
    <source>
        <dbReference type="ARBA" id="ARBA00022801"/>
    </source>
</evidence>
<dbReference type="EMBL" id="FNHU01000022">
    <property type="protein sequence ID" value="SDN29538.1"/>
    <property type="molecule type" value="Genomic_DNA"/>
</dbReference>
<evidence type="ECO:0000256" key="7">
    <source>
        <dbReference type="SAM" id="MobiDB-lite"/>
    </source>
</evidence>
<keyword evidence="1" id="KW-0540">Nuclease</keyword>
<evidence type="ECO:0000256" key="5">
    <source>
        <dbReference type="ARBA" id="ARBA00023204"/>
    </source>
</evidence>
<dbReference type="Proteomes" id="UP000199671">
    <property type="component" value="Unassembled WGS sequence"/>
</dbReference>